<organism evidence="1 2">
    <name type="scientific">Alternaria gaisen</name>
    <dbReference type="NCBI Taxonomy" id="167740"/>
    <lineage>
        <taxon>Eukaryota</taxon>
        <taxon>Fungi</taxon>
        <taxon>Dikarya</taxon>
        <taxon>Ascomycota</taxon>
        <taxon>Pezizomycotina</taxon>
        <taxon>Dothideomycetes</taxon>
        <taxon>Pleosporomycetidae</taxon>
        <taxon>Pleosporales</taxon>
        <taxon>Pleosporineae</taxon>
        <taxon>Pleosporaceae</taxon>
        <taxon>Alternaria</taxon>
        <taxon>Alternaria sect. Alternaria</taxon>
    </lineage>
</organism>
<comment type="caution">
    <text evidence="1">The sequence shown here is derived from an EMBL/GenBank/DDBJ whole genome shotgun (WGS) entry which is preliminary data.</text>
</comment>
<evidence type="ECO:0000313" key="1">
    <source>
        <dbReference type="EMBL" id="KAB2107674.1"/>
    </source>
</evidence>
<dbReference type="Proteomes" id="UP000293547">
    <property type="component" value="Unassembled WGS sequence"/>
</dbReference>
<protein>
    <submittedName>
        <fullName evidence="1">Uncharacterized protein</fullName>
    </submittedName>
</protein>
<gene>
    <name evidence="1" type="ORF">AG0111_0g4433</name>
</gene>
<reference evidence="1 2" key="1">
    <citation type="journal article" date="2019" name="bioRxiv">
        <title>Genomics, evolutionary history and diagnostics of the Alternaria alternata species group including apple and Asian pear pathotypes.</title>
        <authorList>
            <person name="Armitage A.D."/>
            <person name="Cockerton H.M."/>
            <person name="Sreenivasaprasad S."/>
            <person name="Woodhall J.W."/>
            <person name="Lane C.R."/>
            <person name="Harrison R.J."/>
            <person name="Clarkson J.P."/>
        </authorList>
    </citation>
    <scope>NUCLEOTIDE SEQUENCE [LARGE SCALE GENOMIC DNA]</scope>
    <source>
        <strain evidence="1 2">FERA 650</strain>
    </source>
</reference>
<dbReference type="EMBL" id="PDWZ02000003">
    <property type="protein sequence ID" value="KAB2107674.1"/>
    <property type="molecule type" value="Genomic_DNA"/>
</dbReference>
<name>A0ACB6FTE7_9PLEO</name>
<proteinExistence type="predicted"/>
<keyword evidence="2" id="KW-1185">Reference proteome</keyword>
<accession>A0ACB6FTE7</accession>
<evidence type="ECO:0000313" key="2">
    <source>
        <dbReference type="Proteomes" id="UP000293547"/>
    </source>
</evidence>
<sequence length="855" mass="96027">MAHSIPLITSPCPPNDYALDAYMNNTPPTIGPTAAPPQYSHYTPLRYASSITVPVEYPTCMQYHSNSLPPPMSNMENIPPMAALGPNDASEQRPIKRKSDGEHLDAFRKRSRQAVSPISPRVHSATQGHAQAYSGLQYGTQHNPVEILSSPEPTKSIPRQQMTSSKQPVLPQDLRNAGLYVQEPNLSAKKIVYYAVAGGKVPGIYTNYDTVLEQIKGYSGGWQKKFRTIDDAWKSMNENRYRVETALQRQRKRQQESYNFAPTYDAFRARRTPSPPPMYTYPLLTPPSNRSQGYANYDLSPSKAGHVVGQSQLAANSPRPNTTANKNVSDPEIKLSAEQQRVVDLIVDGGKNVFYTGSAGCGKSTILKAFVPLLKKQGKNVRIVAPTNLAALNIGGQTTWNFAGWTPDSMKKSLDKLKEAAHGKETWKKFDMTDVLVIDEISMIENLQFERLNEVMKASRAGKATGPFGGVQVVVTGDFCQLSPVKPFQHCMGCGWELIHQKREGELHHICENRACRYDFWLDTDKWAFRSEAWRDCNFEHINLTEIHRQDDRKFISILQKIRRDGEIVKPHANILLNHTKETEGAIRLFSKRWDVDRINKENIAKLPSQQLAYKCLDNFVWNDPEDTSLEKYCERKEDGTLKQLKDHRYEAIVHLKEGMRVVLQANLEPDAGLVNGSQGLIIGFEEFDPNKLPRAAEGKDDYGELKGTHAKYAQGQIKEYANRNRRQPWPVVRFDNGRTKVIYADCPCNELGNVGEHGDEGKLSLLSRAQVPLVAGYAITVHKSQGMTLDRVIVDLKEAFEASQLYVALSRARSLKGLEVVALPKKPLGGANPQVREFFNTCKCLWASNVLDIH</sequence>